<protein>
    <submittedName>
        <fullName evidence="1">Uncharacterized protein</fullName>
    </submittedName>
</protein>
<proteinExistence type="predicted"/>
<comment type="caution">
    <text evidence="1">The sequence shown here is derived from an EMBL/GenBank/DDBJ whole genome shotgun (WGS) entry which is preliminary data.</text>
</comment>
<accession>A0A1L8Z9T7</accession>
<reference evidence="1" key="1">
    <citation type="journal article" date="2015" name="Microbiology">
        <title>Similarities in murine infection and immune response to Borrelia bissettii and Borrelia burgdorferi sensu stricto.</title>
        <authorList>
            <person name="Leydet B.F.Jr."/>
            <person name="Liang F.T."/>
        </authorList>
    </citation>
    <scope>NUCLEOTIDE SEQUENCE [LARGE SCALE GENOMIC DNA]</scope>
    <source>
        <strain evidence="1">CO275</strain>
        <plasmid evidence="1">unnamed</plasmid>
    </source>
</reference>
<sequence>MFKSYSKDLNTTGIVTNLIGCIKNIKLSKIGDYSCTALVDFENILLFGFDLCSNVFSKWIGFSKENFK</sequence>
<reference evidence="1" key="2">
    <citation type="submission" date="2015-07" db="EMBL/GenBank/DDBJ databases">
        <authorList>
            <person name="Noorani M."/>
        </authorList>
    </citation>
    <scope>NUCLEOTIDE SEQUENCE</scope>
    <source>
        <strain evidence="1">CO275</strain>
        <plasmid evidence="1">unnamed</plasmid>
    </source>
</reference>
<organism evidence="1">
    <name type="scientific">Borrelia bissettiae</name>
    <name type="common">Borreliella bissettiae</name>
    <dbReference type="NCBI Taxonomy" id="64897"/>
    <lineage>
        <taxon>Bacteria</taxon>
        <taxon>Pseudomonadati</taxon>
        <taxon>Spirochaetota</taxon>
        <taxon>Spirochaetia</taxon>
        <taxon>Spirochaetales</taxon>
        <taxon>Borreliaceae</taxon>
        <taxon>Borreliella</taxon>
    </lineage>
</organism>
<gene>
    <name evidence="1" type="ORF">ER70_08355</name>
</gene>
<name>A0A1L8Z9T7_BORBI</name>
<dbReference type="AlphaFoldDB" id="A0A1L8Z9T7"/>
<keyword evidence="1" id="KW-0614">Plasmid</keyword>
<geneLocation type="plasmid" evidence="1">
    <name>unnamed</name>
</geneLocation>
<evidence type="ECO:0000313" key="1">
    <source>
        <dbReference type="EMBL" id="OJH14513.1"/>
    </source>
</evidence>
<dbReference type="EMBL" id="JNBW01000517">
    <property type="protein sequence ID" value="OJH14513.1"/>
    <property type="molecule type" value="Genomic_DNA"/>
</dbReference>